<evidence type="ECO:0000313" key="7">
    <source>
        <dbReference type="Proteomes" id="UP000033352"/>
    </source>
</evidence>
<dbReference type="Proteomes" id="UP000033352">
    <property type="component" value="Unassembled WGS sequence"/>
</dbReference>
<accession>A0A0F1AV96</accession>
<keyword evidence="1 3" id="KW-0474">Menaquinone biosynthesis</keyword>
<dbReference type="InterPro" id="IPR000073">
    <property type="entry name" value="AB_hydrolase_1"/>
</dbReference>
<dbReference type="SUPFAM" id="SSF53474">
    <property type="entry name" value="alpha/beta-Hydrolases"/>
    <property type="match status" value="1"/>
</dbReference>
<feature type="domain" description="AB hydrolase-1" evidence="5">
    <location>
        <begin position="17"/>
        <end position="243"/>
    </location>
</feature>
<reference evidence="6 7" key="1">
    <citation type="submission" date="2015-03" db="EMBL/GenBank/DDBJ databases">
        <authorList>
            <person name="McCorrison J."/>
            <person name="Sanka R."/>
            <person name="Adams M."/>
            <person name="Brinkac L."/>
            <person name="Nierman W."/>
            <person name="Sutton G."/>
            <person name="Nelson K."/>
            <person name="Kiedrowski L."/>
            <person name="Guerrero D."/>
            <person name="Bonomo R."/>
        </authorList>
    </citation>
    <scope>NUCLEOTIDE SEQUENCE [LARGE SCALE GENOMIC DNA]</scope>
    <source>
        <strain evidence="6 7">35699</strain>
    </source>
</reference>
<evidence type="ECO:0000256" key="1">
    <source>
        <dbReference type="ARBA" id="ARBA00022428"/>
    </source>
</evidence>
<comment type="pathway">
    <text evidence="3">Quinol/quinone metabolism; 1,4-dihydroxy-2-naphthoate biosynthesis; 1,4-dihydroxy-2-naphthoate from chorismate: step 3/7.</text>
</comment>
<comment type="caution">
    <text evidence="6">The sequence shown here is derived from an EMBL/GenBank/DDBJ whole genome shotgun (WGS) entry which is preliminary data.</text>
</comment>
<dbReference type="OrthoDB" id="9808398at2"/>
<proteinExistence type="inferred from homology"/>
<dbReference type="EC" id="4.2.99.20" evidence="3 4"/>
<dbReference type="InterPro" id="IPR022485">
    <property type="entry name" value="SHCHC_synthase_MenH"/>
</dbReference>
<sequence>MILRAVQQAGKPGYPWLVFLHGFSGDSREWQKVGEKLSDYPRLYLDLPGHGGSRQVGVAGFEEMSTLLTRTLISYNILNFWLLGYSLGGRIAMFHACQQPKGLLGLIVEGGHPGLQDAEARHTRLASDRNWARRFRTEPLDKVFTDWYQQPVFATLTDTQRDALITLRSQNSGVALAMMLEATSLAVQPDLRAALSARDFAFDYLCGERDEKFAALAAELNAVRHLIPNAGHNAHRENPEAVSASLAQILRLRIKDTL</sequence>
<dbReference type="NCBIfam" id="TIGR03695">
    <property type="entry name" value="menH_SHCHC"/>
    <property type="match status" value="1"/>
</dbReference>
<evidence type="ECO:0000313" key="6">
    <source>
        <dbReference type="EMBL" id="KJN24984.1"/>
    </source>
</evidence>
<dbReference type="RefSeq" id="WP_045286083.1">
    <property type="nucleotide sequence ID" value="NZ_JZYX01000035.1"/>
</dbReference>
<dbReference type="PATRIC" id="fig|1619248.3.peg.2650"/>
<gene>
    <name evidence="3" type="primary">menH</name>
    <name evidence="6" type="ORF">SS37_16415</name>
</gene>
<comment type="function">
    <text evidence="3">Catalyzes a proton abstraction reaction that results in 2,5-elimination of pyruvate from 2-succinyl-5-enolpyruvyl-6-hydroxy-3-cyclohexene-1-carboxylate (SEPHCHC) and the formation of 2-succinyl-6-hydroxy-2,4-cyclohexadiene-1-carboxylate (SHCHC).</text>
</comment>
<name>A0A0F1AV96_9ENTR</name>
<dbReference type="GO" id="GO:0009234">
    <property type="term" value="P:menaquinone biosynthetic process"/>
    <property type="evidence" value="ECO:0007669"/>
    <property type="project" value="UniProtKB-UniRule"/>
</dbReference>
<comment type="pathway">
    <text evidence="3">Quinol/quinone metabolism; menaquinone biosynthesis.</text>
</comment>
<comment type="subunit">
    <text evidence="3">Monomer.</text>
</comment>
<dbReference type="UniPathway" id="UPA01057">
    <property type="reaction ID" value="UER00900"/>
</dbReference>
<dbReference type="UniPathway" id="UPA00079"/>
<dbReference type="PANTHER" id="PTHR42916">
    <property type="entry name" value="2-SUCCINYL-5-ENOLPYRUVYL-6-HYDROXY-3-CYCLOHEXENE-1-CARBOXYLATE SYNTHASE"/>
    <property type="match status" value="1"/>
</dbReference>
<dbReference type="Gene3D" id="3.40.50.1820">
    <property type="entry name" value="alpha/beta hydrolase"/>
    <property type="match status" value="1"/>
</dbReference>
<evidence type="ECO:0000256" key="2">
    <source>
        <dbReference type="ARBA" id="ARBA00023239"/>
    </source>
</evidence>
<dbReference type="EMBL" id="JZYX01000035">
    <property type="protein sequence ID" value="KJN24984.1"/>
    <property type="molecule type" value="Genomic_DNA"/>
</dbReference>
<evidence type="ECO:0000259" key="5">
    <source>
        <dbReference type="Pfam" id="PF12697"/>
    </source>
</evidence>
<dbReference type="PANTHER" id="PTHR42916:SF1">
    <property type="entry name" value="PROTEIN PHYLLO, CHLOROPLASTIC"/>
    <property type="match status" value="1"/>
</dbReference>
<dbReference type="InterPro" id="IPR029058">
    <property type="entry name" value="AB_hydrolase_fold"/>
</dbReference>
<protein>
    <recommendedName>
        <fullName evidence="3 4">2-succinyl-6-hydroxy-2,4-cyclohexadiene-1-carboxylate synthase</fullName>
        <shortName evidence="3">SHCHC synthase</shortName>
        <ecNumber evidence="3 4">4.2.99.20</ecNumber>
    </recommendedName>
</protein>
<comment type="catalytic activity">
    <reaction evidence="3">
        <text>5-enolpyruvoyl-6-hydroxy-2-succinyl-cyclohex-3-ene-1-carboxylate = (1R,6R)-6-hydroxy-2-succinyl-cyclohexa-2,4-diene-1-carboxylate + pyruvate</text>
        <dbReference type="Rhea" id="RHEA:25597"/>
        <dbReference type="ChEBI" id="CHEBI:15361"/>
        <dbReference type="ChEBI" id="CHEBI:58689"/>
        <dbReference type="ChEBI" id="CHEBI:58818"/>
        <dbReference type="EC" id="4.2.99.20"/>
    </reaction>
</comment>
<dbReference type="AlphaFoldDB" id="A0A0F1AV96"/>
<dbReference type="Pfam" id="PF12697">
    <property type="entry name" value="Abhydrolase_6"/>
    <property type="match status" value="1"/>
</dbReference>
<evidence type="ECO:0000256" key="4">
    <source>
        <dbReference type="NCBIfam" id="TIGR03695"/>
    </source>
</evidence>
<dbReference type="GO" id="GO:0070205">
    <property type="term" value="F:2-succinyl-6-hydroxy-2,4-cyclohexadiene-1-carboxylate synthase activity"/>
    <property type="evidence" value="ECO:0007669"/>
    <property type="project" value="UniProtKB-UniRule"/>
</dbReference>
<keyword evidence="2 3" id="KW-0456">Lyase</keyword>
<dbReference type="HAMAP" id="MF_01660">
    <property type="entry name" value="MenH"/>
    <property type="match status" value="1"/>
</dbReference>
<dbReference type="NCBIfam" id="NF008340">
    <property type="entry name" value="PRK11126.1"/>
    <property type="match status" value="1"/>
</dbReference>
<evidence type="ECO:0000256" key="3">
    <source>
        <dbReference type="HAMAP-Rule" id="MF_01660"/>
    </source>
</evidence>
<organism evidence="6 7">
    <name type="scientific">Enterobacter sichuanensis</name>
    <dbReference type="NCBI Taxonomy" id="2071710"/>
    <lineage>
        <taxon>Bacteria</taxon>
        <taxon>Pseudomonadati</taxon>
        <taxon>Pseudomonadota</taxon>
        <taxon>Gammaproteobacteria</taxon>
        <taxon>Enterobacterales</taxon>
        <taxon>Enterobacteriaceae</taxon>
        <taxon>Enterobacter</taxon>
        <taxon>Enterobacter cloacae complex</taxon>
    </lineage>
</organism>
<comment type="similarity">
    <text evidence="3">Belongs to the AB hydrolase superfamily. MenH family.</text>
</comment>